<organism evidence="3">
    <name type="scientific">Nippostrongylus brasiliensis</name>
    <name type="common">Rat hookworm</name>
    <dbReference type="NCBI Taxonomy" id="27835"/>
    <lineage>
        <taxon>Eukaryota</taxon>
        <taxon>Metazoa</taxon>
        <taxon>Ecdysozoa</taxon>
        <taxon>Nematoda</taxon>
        <taxon>Chromadorea</taxon>
        <taxon>Rhabditida</taxon>
        <taxon>Rhabditina</taxon>
        <taxon>Rhabditomorpha</taxon>
        <taxon>Strongyloidea</taxon>
        <taxon>Heligmosomidae</taxon>
        <taxon>Nippostrongylus</taxon>
    </lineage>
</organism>
<keyword evidence="2" id="KW-1185">Reference proteome</keyword>
<name>A0A0N4YT03_NIPBR</name>
<dbReference type="Proteomes" id="UP000271162">
    <property type="component" value="Unassembled WGS sequence"/>
</dbReference>
<dbReference type="STRING" id="27835.A0A0N4YT03"/>
<evidence type="ECO:0000313" key="3">
    <source>
        <dbReference type="WBParaSite" id="NBR_0002037501-mRNA-1"/>
    </source>
</evidence>
<dbReference type="OMA" id="IFCFDEY"/>
<evidence type="ECO:0000313" key="1">
    <source>
        <dbReference type="EMBL" id="VDL84113.1"/>
    </source>
</evidence>
<dbReference type="WBParaSite" id="NBR_0002037501-mRNA-1">
    <property type="protein sequence ID" value="NBR_0002037501-mRNA-1"/>
    <property type="gene ID" value="NBR_0002037501"/>
</dbReference>
<protein>
    <submittedName>
        <fullName evidence="3">DDE-1 domain-containing protein</fullName>
    </submittedName>
</protein>
<dbReference type="AlphaFoldDB" id="A0A0N4YT03"/>
<reference evidence="1 2" key="2">
    <citation type="submission" date="2018-11" db="EMBL/GenBank/DDBJ databases">
        <authorList>
            <consortium name="Pathogen Informatics"/>
        </authorList>
    </citation>
    <scope>NUCLEOTIDE SEQUENCE [LARGE SCALE GENOMIC DNA]</scope>
</reference>
<accession>A0A0N4YT03</accession>
<proteinExistence type="predicted"/>
<evidence type="ECO:0000313" key="2">
    <source>
        <dbReference type="Proteomes" id="UP000271162"/>
    </source>
</evidence>
<sequence length="175" mass="20426">MEKSRSSQDLTIYKKYKRFIKAAAAKAKNAEMDGLYEKLEEPHAEKFALRLAKARHRAGLDVRVVKTVKNAKGCLLRTPTYVKSRWEEYFKGLLNEEFAGEHIPKAAPVEDPVHLWSEEEVQTTIRSFHKSLPFFSSSFCKFNWKALIKSCTPFDRKLFVVLEYIFCFDEYLKFG</sequence>
<gene>
    <name evidence="1" type="ORF">NBR_LOCUS20376</name>
</gene>
<reference evidence="3" key="1">
    <citation type="submission" date="2017-02" db="UniProtKB">
        <authorList>
            <consortium name="WormBaseParasite"/>
        </authorList>
    </citation>
    <scope>IDENTIFICATION</scope>
</reference>
<dbReference type="EMBL" id="UYSL01025079">
    <property type="protein sequence ID" value="VDL84113.1"/>
    <property type="molecule type" value="Genomic_DNA"/>
</dbReference>